<dbReference type="AlphaFoldDB" id="A0A7Y7B227"/>
<protein>
    <submittedName>
        <fullName evidence="2">SRPBCC family protein</fullName>
    </submittedName>
</protein>
<comment type="caution">
    <text evidence="2">The sequence shown here is derived from an EMBL/GenBank/DDBJ whole genome shotgun (WGS) entry which is preliminary data.</text>
</comment>
<evidence type="ECO:0000259" key="1">
    <source>
        <dbReference type="Pfam" id="PF03364"/>
    </source>
</evidence>
<accession>A0A7Y7B227</accession>
<dbReference type="SUPFAM" id="SSF55961">
    <property type="entry name" value="Bet v1-like"/>
    <property type="match status" value="1"/>
</dbReference>
<dbReference type="CDD" id="cd08860">
    <property type="entry name" value="TcmN_ARO-CYC_like"/>
    <property type="match status" value="1"/>
</dbReference>
<keyword evidence="3" id="KW-1185">Reference proteome</keyword>
<dbReference type="Gene3D" id="3.30.530.20">
    <property type="match status" value="1"/>
</dbReference>
<dbReference type="EMBL" id="JABBXF010000012">
    <property type="protein sequence ID" value="NVK77502.1"/>
    <property type="molecule type" value="Genomic_DNA"/>
</dbReference>
<proteinExistence type="predicted"/>
<feature type="domain" description="Coenzyme Q-binding protein COQ10 START" evidence="1">
    <location>
        <begin position="11"/>
        <end position="126"/>
    </location>
</feature>
<evidence type="ECO:0000313" key="2">
    <source>
        <dbReference type="EMBL" id="NVK77502.1"/>
    </source>
</evidence>
<sequence length="154" mass="17559">MAGHTDNDIVIDAPLDLVWRMTNDVADWPNLFSEYASAEVLERDGDTVLFRLTMHPDEEGRVWSWVSRRTSDPRTRTADAERVETGPFAYMKIHWEYAEEPGGGVRMRWVQDFHMKPGAPATDETMTDHLNRNTKVQMALIKEKVEAAARALAA</sequence>
<dbReference type="Proteomes" id="UP000587462">
    <property type="component" value="Unassembled WGS sequence"/>
</dbReference>
<dbReference type="Pfam" id="PF03364">
    <property type="entry name" value="Polyketide_cyc"/>
    <property type="match status" value="1"/>
</dbReference>
<dbReference type="InterPro" id="IPR005031">
    <property type="entry name" value="COQ10_START"/>
</dbReference>
<reference evidence="2 3" key="1">
    <citation type="submission" date="2020-04" db="EMBL/GenBank/DDBJ databases">
        <title>Draft Genome Sequence of Streptomyces morookaense DSM 40503, an 8-azaguanine-producing strain.</title>
        <authorList>
            <person name="Qi J."/>
            <person name="Gao J.-M."/>
        </authorList>
    </citation>
    <scope>NUCLEOTIDE SEQUENCE [LARGE SCALE GENOMIC DNA]</scope>
    <source>
        <strain evidence="2 3">DSM 40503</strain>
    </source>
</reference>
<dbReference type="RefSeq" id="WP_171079284.1">
    <property type="nucleotide sequence ID" value="NZ_BNBU01000003.1"/>
</dbReference>
<evidence type="ECO:0000313" key="3">
    <source>
        <dbReference type="Proteomes" id="UP000587462"/>
    </source>
</evidence>
<gene>
    <name evidence="2" type="ORF">HG542_07475</name>
</gene>
<name>A0A7Y7B227_STRMO</name>
<organism evidence="2 3">
    <name type="scientific">Streptomyces morookaense</name>
    <name type="common">Streptoverticillium morookaense</name>
    <dbReference type="NCBI Taxonomy" id="1970"/>
    <lineage>
        <taxon>Bacteria</taxon>
        <taxon>Bacillati</taxon>
        <taxon>Actinomycetota</taxon>
        <taxon>Actinomycetes</taxon>
        <taxon>Kitasatosporales</taxon>
        <taxon>Streptomycetaceae</taxon>
        <taxon>Streptomyces</taxon>
    </lineage>
</organism>
<dbReference type="InterPro" id="IPR023393">
    <property type="entry name" value="START-like_dom_sf"/>
</dbReference>